<evidence type="ECO:0000313" key="2">
    <source>
        <dbReference type="Proteomes" id="UP001631969"/>
    </source>
</evidence>
<comment type="caution">
    <text evidence="1">The sequence shown here is derived from an EMBL/GenBank/DDBJ whole genome shotgun (WGS) entry which is preliminary data.</text>
</comment>
<name>A0ACC7NSA2_9BACL</name>
<sequence length="284" mass="30726">MESRKPVTIPQFKKMKKEGTPIAFLTAYDYPSAQLAEEAGVDGILIGDSLGNVVLGYDSTLPVTLDDMIHHTKAVTRGAKIPFVITDMPFLTYHGSIDETMRNVGRVMREGLCKGVKMEGGAEIAATVEACVRAGVPVMGHIGLTPQAVHQIGGYRIQGKDSPGAQKLLEDALALEKAGAFAIVLELVTEEVARMITSRLSIPTIGIGAGTGCDGQILVFHDILNYGADIRPKKFVKTYTDIGSSIRQGIRQYVDEVKTGQFPREEHSFKGNNEAVAYLYGNKE</sequence>
<keyword evidence="1" id="KW-0808">Transferase</keyword>
<protein>
    <submittedName>
        <fullName evidence="1">3-methyl-2-oxobutanoate hydroxymethyltransferase</fullName>
        <ecNumber evidence="1">2.1.2.11</ecNumber>
    </submittedName>
</protein>
<dbReference type="EC" id="2.1.2.11" evidence="1"/>
<proteinExistence type="predicted"/>
<evidence type="ECO:0000313" key="1">
    <source>
        <dbReference type="EMBL" id="MFM9326921.1"/>
    </source>
</evidence>
<dbReference type="EMBL" id="JBJURJ010000001">
    <property type="protein sequence ID" value="MFM9326921.1"/>
    <property type="molecule type" value="Genomic_DNA"/>
</dbReference>
<accession>A0ACC7NSA2</accession>
<dbReference type="Proteomes" id="UP001631969">
    <property type="component" value="Unassembled WGS sequence"/>
</dbReference>
<organism evidence="1 2">
    <name type="scientific">Paenibacillus mesotrionivorans</name>
    <dbReference type="NCBI Taxonomy" id="3160968"/>
    <lineage>
        <taxon>Bacteria</taxon>
        <taxon>Bacillati</taxon>
        <taxon>Bacillota</taxon>
        <taxon>Bacilli</taxon>
        <taxon>Bacillales</taxon>
        <taxon>Paenibacillaceae</taxon>
        <taxon>Paenibacillus</taxon>
    </lineage>
</organism>
<gene>
    <name evidence="1" type="primary">panB</name>
    <name evidence="1" type="ORF">ACI1P1_01280</name>
</gene>
<reference evidence="1" key="1">
    <citation type="submission" date="2024-12" db="EMBL/GenBank/DDBJ databases">
        <authorList>
            <person name="Wu N."/>
        </authorList>
    </citation>
    <scope>NUCLEOTIDE SEQUENCE</scope>
    <source>
        <strain evidence="1">P15</strain>
    </source>
</reference>
<keyword evidence="2" id="KW-1185">Reference proteome</keyword>